<reference evidence="15" key="1">
    <citation type="submission" date="2020-01" db="EMBL/GenBank/DDBJ databases">
        <title>Phosphoaccumulans saitamaens gen. nov., sp. nov., a polyphosphate accumulating bacterium isolated from surface river water.</title>
        <authorList>
            <person name="Watanabe K."/>
            <person name="Suda W."/>
        </authorList>
    </citation>
    <scope>NUCLEOTIDE SEQUENCE [LARGE SCALE GENOMIC DNA]</scope>
    <source>
        <strain evidence="15">ICHIAU1</strain>
    </source>
</reference>
<dbReference type="InterPro" id="IPR004565">
    <property type="entry name" value="OM_lipoprot_LolB"/>
</dbReference>
<dbReference type="GO" id="GO:0009279">
    <property type="term" value="C:cell outer membrane"/>
    <property type="evidence" value="ECO:0007669"/>
    <property type="project" value="UniProtKB-SubCell"/>
</dbReference>
<keyword evidence="8" id="KW-0472">Membrane</keyword>
<evidence type="ECO:0000256" key="13">
    <source>
        <dbReference type="SAM" id="SignalP"/>
    </source>
</evidence>
<proteinExistence type="inferred from homology"/>
<evidence type="ECO:0000256" key="9">
    <source>
        <dbReference type="ARBA" id="ARBA00023139"/>
    </source>
</evidence>
<comment type="subcellular location">
    <subcellularLocation>
        <location evidence="1">Cell outer membrane</location>
        <topology evidence="1">Lipid-anchor</topology>
    </subcellularLocation>
</comment>
<dbReference type="RefSeq" id="WP_162050686.1">
    <property type="nucleotide sequence ID" value="NZ_AP019011.1"/>
</dbReference>
<name>A0A7R6TMH6_9RHOO</name>
<feature type="chain" id="PRO_5030957800" description="Outer-membrane lipoprotein LolB" evidence="13">
    <location>
        <begin position="21"/>
        <end position="208"/>
    </location>
</feature>
<evidence type="ECO:0000256" key="4">
    <source>
        <dbReference type="ARBA" id="ARBA00016202"/>
    </source>
</evidence>
<dbReference type="SUPFAM" id="SSF89392">
    <property type="entry name" value="Prokaryotic lipoproteins and lipoprotein localization factors"/>
    <property type="match status" value="1"/>
</dbReference>
<dbReference type="GO" id="GO:0015031">
    <property type="term" value="P:protein transport"/>
    <property type="evidence" value="ECO:0007669"/>
    <property type="project" value="UniProtKB-KW"/>
</dbReference>
<protein>
    <recommendedName>
        <fullName evidence="4">Outer-membrane lipoprotein LolB</fullName>
    </recommendedName>
</protein>
<evidence type="ECO:0000256" key="2">
    <source>
        <dbReference type="ARBA" id="ARBA00009696"/>
    </source>
</evidence>
<keyword evidence="7" id="KW-0653">Protein transport</keyword>
<comment type="similarity">
    <text evidence="2">Belongs to the LolB family.</text>
</comment>
<evidence type="ECO:0000256" key="11">
    <source>
        <dbReference type="ARBA" id="ARBA00023237"/>
    </source>
</evidence>
<keyword evidence="6 13" id="KW-0732">Signal</keyword>
<dbReference type="Pfam" id="PF03550">
    <property type="entry name" value="LolB"/>
    <property type="match status" value="1"/>
</dbReference>
<evidence type="ECO:0000256" key="7">
    <source>
        <dbReference type="ARBA" id="ARBA00022927"/>
    </source>
</evidence>
<evidence type="ECO:0000256" key="1">
    <source>
        <dbReference type="ARBA" id="ARBA00004459"/>
    </source>
</evidence>
<keyword evidence="11" id="KW-0998">Cell outer membrane</keyword>
<dbReference type="InterPro" id="IPR029046">
    <property type="entry name" value="LolA/LolB/LppX"/>
</dbReference>
<dbReference type="EMBL" id="AP022345">
    <property type="protein sequence ID" value="BBU68527.1"/>
    <property type="molecule type" value="Genomic_DNA"/>
</dbReference>
<dbReference type="Proteomes" id="UP000463961">
    <property type="component" value="Chromosome"/>
</dbReference>
<keyword evidence="10" id="KW-0143">Chaperone</keyword>
<evidence type="ECO:0000256" key="10">
    <source>
        <dbReference type="ARBA" id="ARBA00023186"/>
    </source>
</evidence>
<evidence type="ECO:0000256" key="6">
    <source>
        <dbReference type="ARBA" id="ARBA00022729"/>
    </source>
</evidence>
<keyword evidence="12 14" id="KW-0449">Lipoprotein</keyword>
<dbReference type="OrthoDB" id="9797618at2"/>
<keyword evidence="9" id="KW-0564">Palmitate</keyword>
<comment type="subunit">
    <text evidence="3">Monomer.</text>
</comment>
<feature type="signal peptide" evidence="13">
    <location>
        <begin position="1"/>
        <end position="20"/>
    </location>
</feature>
<evidence type="ECO:0000256" key="5">
    <source>
        <dbReference type="ARBA" id="ARBA00022448"/>
    </source>
</evidence>
<evidence type="ECO:0000313" key="15">
    <source>
        <dbReference type="Proteomes" id="UP000463961"/>
    </source>
</evidence>
<evidence type="ECO:0000256" key="3">
    <source>
        <dbReference type="ARBA" id="ARBA00011245"/>
    </source>
</evidence>
<sequence>MRRGLRWLSISGFLFISACAHVPGPEQGGNSALQNDVRQWQLGGRFVAGQRQSAAAGDVASDPVAGRFAWQHQGNDDTLWLIGPVGNTLAKVEIAPTLVRWQDATGKRGEATDLRALGESLAGIRLPDVAAESWLRGRWAKAAVHARDADGRVLTAGARGWVFEYRYGAPAPVNWPLAIEGTGPDGLWLRIALTEWDGVSDPADLPTP</sequence>
<dbReference type="AlphaFoldDB" id="A0A7R6TMH6"/>
<evidence type="ECO:0000313" key="14">
    <source>
        <dbReference type="EMBL" id="BBU68527.1"/>
    </source>
</evidence>
<dbReference type="PROSITE" id="PS51257">
    <property type="entry name" value="PROKAR_LIPOPROTEIN"/>
    <property type="match status" value="1"/>
</dbReference>
<evidence type="ECO:0000256" key="8">
    <source>
        <dbReference type="ARBA" id="ARBA00023136"/>
    </source>
</evidence>
<accession>A0A7R6TMH6</accession>
<gene>
    <name evidence="14" type="primary">lolB</name>
    <name evidence="14" type="ORF">ICHIAU1_08100</name>
</gene>
<keyword evidence="15" id="KW-1185">Reference proteome</keyword>
<dbReference type="Gene3D" id="2.50.20.10">
    <property type="entry name" value="Lipoprotein localisation LolA/LolB/LppX"/>
    <property type="match status" value="1"/>
</dbReference>
<evidence type="ECO:0000256" key="12">
    <source>
        <dbReference type="ARBA" id="ARBA00023288"/>
    </source>
</evidence>
<organism evidence="14 15">
    <name type="scientific">Fluviibacter phosphoraccumulans</name>
    <dbReference type="NCBI Taxonomy" id="1751046"/>
    <lineage>
        <taxon>Bacteria</taxon>
        <taxon>Pseudomonadati</taxon>
        <taxon>Pseudomonadota</taxon>
        <taxon>Betaproteobacteria</taxon>
        <taxon>Rhodocyclales</taxon>
        <taxon>Fluviibacteraceae</taxon>
        <taxon>Fluviibacter</taxon>
    </lineage>
</organism>
<keyword evidence="5" id="KW-0813">Transport</keyword>